<accession>A0A6M1LEQ0</accession>
<proteinExistence type="inferred from homology"/>
<feature type="domain" description="HTH lysR-type" evidence="5">
    <location>
        <begin position="5"/>
        <end position="62"/>
    </location>
</feature>
<evidence type="ECO:0000256" key="4">
    <source>
        <dbReference type="ARBA" id="ARBA00023163"/>
    </source>
</evidence>
<evidence type="ECO:0000256" key="1">
    <source>
        <dbReference type="ARBA" id="ARBA00009437"/>
    </source>
</evidence>
<reference evidence="6 7" key="2">
    <citation type="submission" date="2020-03" db="EMBL/GenBank/DDBJ databases">
        <title>Roseomonas stagni sp. nov., isolated from pond water in Japan.</title>
        <authorList>
            <person name="Furuhata K."/>
            <person name="Miyamoto H."/>
            <person name="Goto K."/>
        </authorList>
    </citation>
    <scope>NUCLEOTIDE SEQUENCE [LARGE SCALE GENOMIC DNA]</scope>
    <source>
        <strain evidence="6 7">PeD5</strain>
    </source>
</reference>
<protein>
    <submittedName>
        <fullName evidence="6">LysR family transcriptional regulator</fullName>
    </submittedName>
</protein>
<keyword evidence="4" id="KW-0804">Transcription</keyword>
<keyword evidence="2" id="KW-0805">Transcription regulation</keyword>
<reference evidence="6 7" key="1">
    <citation type="submission" date="2020-02" db="EMBL/GenBank/DDBJ databases">
        <authorList>
            <person name="Kim H.M."/>
            <person name="Jeon C.O."/>
        </authorList>
    </citation>
    <scope>NUCLEOTIDE SEQUENCE [LARGE SCALE GENOMIC DNA]</scope>
    <source>
        <strain evidence="6 7">PeD5</strain>
    </source>
</reference>
<dbReference type="GO" id="GO:0003677">
    <property type="term" value="F:DNA binding"/>
    <property type="evidence" value="ECO:0007669"/>
    <property type="project" value="UniProtKB-KW"/>
</dbReference>
<dbReference type="InterPro" id="IPR036390">
    <property type="entry name" value="WH_DNA-bd_sf"/>
</dbReference>
<dbReference type="Gene3D" id="1.10.10.10">
    <property type="entry name" value="Winged helix-like DNA-binding domain superfamily/Winged helix DNA-binding domain"/>
    <property type="match status" value="1"/>
</dbReference>
<evidence type="ECO:0000259" key="5">
    <source>
        <dbReference type="PROSITE" id="PS50931"/>
    </source>
</evidence>
<dbReference type="PRINTS" id="PR00039">
    <property type="entry name" value="HTHLYSR"/>
</dbReference>
<organism evidence="6 7">
    <name type="scientific">Falsiroseomonas algicola</name>
    <dbReference type="NCBI Taxonomy" id="2716930"/>
    <lineage>
        <taxon>Bacteria</taxon>
        <taxon>Pseudomonadati</taxon>
        <taxon>Pseudomonadota</taxon>
        <taxon>Alphaproteobacteria</taxon>
        <taxon>Acetobacterales</taxon>
        <taxon>Roseomonadaceae</taxon>
        <taxon>Falsiroseomonas</taxon>
    </lineage>
</organism>
<dbReference type="RefSeq" id="WP_164692643.1">
    <property type="nucleotide sequence ID" value="NZ_JAAIKB010000001.1"/>
</dbReference>
<comment type="similarity">
    <text evidence="1">Belongs to the LysR transcriptional regulatory family.</text>
</comment>
<dbReference type="GO" id="GO:0003700">
    <property type="term" value="F:DNA-binding transcription factor activity"/>
    <property type="evidence" value="ECO:0007669"/>
    <property type="project" value="InterPro"/>
</dbReference>
<gene>
    <name evidence="6" type="ORF">G3576_01990</name>
</gene>
<dbReference type="InterPro" id="IPR036388">
    <property type="entry name" value="WH-like_DNA-bd_sf"/>
</dbReference>
<evidence type="ECO:0000313" key="7">
    <source>
        <dbReference type="Proteomes" id="UP000475385"/>
    </source>
</evidence>
<sequence length="296" mass="32513">MTHSLDWSLLQAFVAVMRAGSLSAAAQTLGLTQPTVGRQIRTLEEQVGEALFDRTPQGLRPTGRAVALMEHAEQLEQAAQVLSASITGKPESPTGTVRITTTEVFGVERLPVLMQPFLRSHPGITIEVSIGMQVENLLRRDADIAIRFSRPEQAELIARQIGSVELGFFASEDYVARHGEPPALDRLEGHVWVGFDRDSFGARAAERLKLDVTNTRFAFKADSMLAQREAIAQGLGMGVLEARAASRVPGLRRLLATEFAPRSGVWLVAHADVRQGRRYRAVFDHLAKVLPAEFKD</sequence>
<dbReference type="EMBL" id="JAAIKB010000001">
    <property type="protein sequence ID" value="NGM18766.1"/>
    <property type="molecule type" value="Genomic_DNA"/>
</dbReference>
<dbReference type="PANTHER" id="PTHR30579">
    <property type="entry name" value="TRANSCRIPTIONAL REGULATOR"/>
    <property type="match status" value="1"/>
</dbReference>
<dbReference type="Gene3D" id="3.40.190.290">
    <property type="match status" value="1"/>
</dbReference>
<evidence type="ECO:0000256" key="2">
    <source>
        <dbReference type="ARBA" id="ARBA00023015"/>
    </source>
</evidence>
<dbReference type="SUPFAM" id="SSF46785">
    <property type="entry name" value="Winged helix' DNA-binding domain"/>
    <property type="match status" value="1"/>
</dbReference>
<dbReference type="InterPro" id="IPR000847">
    <property type="entry name" value="LysR_HTH_N"/>
</dbReference>
<dbReference type="Pfam" id="PF03466">
    <property type="entry name" value="LysR_substrate"/>
    <property type="match status" value="1"/>
</dbReference>
<dbReference type="SUPFAM" id="SSF53850">
    <property type="entry name" value="Periplasmic binding protein-like II"/>
    <property type="match status" value="1"/>
</dbReference>
<dbReference type="PROSITE" id="PS50931">
    <property type="entry name" value="HTH_LYSR"/>
    <property type="match status" value="1"/>
</dbReference>
<keyword evidence="3" id="KW-0238">DNA-binding</keyword>
<dbReference type="Proteomes" id="UP000475385">
    <property type="component" value="Unassembled WGS sequence"/>
</dbReference>
<dbReference type="InterPro" id="IPR050176">
    <property type="entry name" value="LTTR"/>
</dbReference>
<evidence type="ECO:0000256" key="3">
    <source>
        <dbReference type="ARBA" id="ARBA00023125"/>
    </source>
</evidence>
<name>A0A6M1LEQ0_9PROT</name>
<keyword evidence="7" id="KW-1185">Reference proteome</keyword>
<evidence type="ECO:0000313" key="6">
    <source>
        <dbReference type="EMBL" id="NGM18766.1"/>
    </source>
</evidence>
<dbReference type="PANTHER" id="PTHR30579:SF3">
    <property type="entry name" value="TRANSCRIPTIONAL REGULATORY PROTEIN"/>
    <property type="match status" value="1"/>
</dbReference>
<dbReference type="AlphaFoldDB" id="A0A6M1LEQ0"/>
<dbReference type="Pfam" id="PF00126">
    <property type="entry name" value="HTH_1"/>
    <property type="match status" value="1"/>
</dbReference>
<comment type="caution">
    <text evidence="6">The sequence shown here is derived from an EMBL/GenBank/DDBJ whole genome shotgun (WGS) entry which is preliminary data.</text>
</comment>
<dbReference type="InterPro" id="IPR005119">
    <property type="entry name" value="LysR_subst-bd"/>
</dbReference>